<dbReference type="EMBL" id="JACGXN010000003">
    <property type="protein sequence ID" value="MBA8878998.1"/>
    <property type="molecule type" value="Genomic_DNA"/>
</dbReference>
<protein>
    <submittedName>
        <fullName evidence="1">Uncharacterized protein</fullName>
    </submittedName>
</protein>
<dbReference type="RefSeq" id="WP_210278118.1">
    <property type="nucleotide sequence ID" value="NZ_JACGXN010000003.1"/>
</dbReference>
<proteinExistence type="predicted"/>
<accession>A0A839EL32</accession>
<evidence type="ECO:0000313" key="2">
    <source>
        <dbReference type="Proteomes" id="UP000549052"/>
    </source>
</evidence>
<organism evidence="1 2">
    <name type="scientific">Phyllobacterium myrsinacearum</name>
    <dbReference type="NCBI Taxonomy" id="28101"/>
    <lineage>
        <taxon>Bacteria</taxon>
        <taxon>Pseudomonadati</taxon>
        <taxon>Pseudomonadota</taxon>
        <taxon>Alphaproteobacteria</taxon>
        <taxon>Hyphomicrobiales</taxon>
        <taxon>Phyllobacteriaceae</taxon>
        <taxon>Phyllobacterium</taxon>
    </lineage>
</organism>
<name>A0A839EL32_9HYPH</name>
<comment type="caution">
    <text evidence="1">The sequence shown here is derived from an EMBL/GenBank/DDBJ whole genome shotgun (WGS) entry which is preliminary data.</text>
</comment>
<reference evidence="1 2" key="1">
    <citation type="submission" date="2020-07" db="EMBL/GenBank/DDBJ databases">
        <title>Genomic Encyclopedia of Type Strains, Phase IV (KMG-V): Genome sequencing to study the core and pangenomes of soil and plant-associated prokaryotes.</title>
        <authorList>
            <person name="Whitman W."/>
        </authorList>
    </citation>
    <scope>NUCLEOTIDE SEQUENCE [LARGE SCALE GENOMIC DNA]</scope>
    <source>
        <strain evidence="1 2">AN3</strain>
    </source>
</reference>
<dbReference type="Proteomes" id="UP000549052">
    <property type="component" value="Unassembled WGS sequence"/>
</dbReference>
<keyword evidence="2" id="KW-1185">Reference proteome</keyword>
<dbReference type="AlphaFoldDB" id="A0A839EL32"/>
<evidence type="ECO:0000313" key="1">
    <source>
        <dbReference type="EMBL" id="MBA8878998.1"/>
    </source>
</evidence>
<sequence length="99" mass="10938">MKPGTVNETTTDRLAGGISIQGSINPFDAVLAESLPEIQRKNIRVVGSAYLPDADERIDFKAPRPTDPLFTQYPGTAKRYTFGMILETVASDILKRIRD</sequence>
<gene>
    <name evidence="1" type="ORF">FHW16_002716</name>
</gene>